<proteinExistence type="predicted"/>
<evidence type="ECO:0000313" key="1">
    <source>
        <dbReference type="EMBL" id="ODQ93809.1"/>
    </source>
</evidence>
<accession>A0A1E3RVD0</accession>
<organism evidence="1 2">
    <name type="scientific">Mycolicibacterium holsaticum</name>
    <dbReference type="NCBI Taxonomy" id="152142"/>
    <lineage>
        <taxon>Bacteria</taxon>
        <taxon>Bacillati</taxon>
        <taxon>Actinomycetota</taxon>
        <taxon>Actinomycetes</taxon>
        <taxon>Mycobacteriales</taxon>
        <taxon>Mycobacteriaceae</taxon>
        <taxon>Mycolicibacterium</taxon>
    </lineage>
</organism>
<dbReference type="EMBL" id="MIGZ01000058">
    <property type="protein sequence ID" value="ODQ93809.1"/>
    <property type="molecule type" value="Genomic_DNA"/>
</dbReference>
<protein>
    <submittedName>
        <fullName evidence="1">Uncharacterized protein</fullName>
    </submittedName>
</protein>
<evidence type="ECO:0000313" key="2">
    <source>
        <dbReference type="Proteomes" id="UP000094243"/>
    </source>
</evidence>
<keyword evidence="2" id="KW-1185">Reference proteome</keyword>
<name>A0A1E3RVD0_9MYCO</name>
<dbReference type="AlphaFoldDB" id="A0A1E3RVD0"/>
<sequence length="308" mass="33941">MEQIMLADNDEFLHTPDASPIWQENYFFVGRDDSTDTVVYLHLERMPSRNEVEAKAFVEVAGNRCSAVVAHHGDDCFDIPGVSVAVEQPFRRWRVAVNLAGEDDGPGGWAAERTDGPTRFGFDLEVTSTLAPTDWGPAAAALGRPDVILDHYEVPCLWSGTVWCGDSQVSATGLLVRDHSWGPRDLATFDLAFWTPMVFADATMFISAVTMLVGGRHVGFTFIDTGSGAVLFEQPWVRVAGFPERRGYGSASWRCLGADREERVEIDVASHVPVRYPRMGDGHYFNDALGVATWGAHQGLGIIELNRH</sequence>
<gene>
    <name evidence="1" type="ORF">BHQ17_11830</name>
</gene>
<dbReference type="Proteomes" id="UP000094243">
    <property type="component" value="Unassembled WGS sequence"/>
</dbReference>
<reference evidence="2" key="1">
    <citation type="submission" date="2016-09" db="EMBL/GenBank/DDBJ databases">
        <authorList>
            <person name="Greninger A.L."/>
            <person name="Jerome K.R."/>
            <person name="Mcnair B."/>
            <person name="Wallis C."/>
            <person name="Fang F."/>
        </authorList>
    </citation>
    <scope>NUCLEOTIDE SEQUENCE [LARGE SCALE GENOMIC DNA]</scope>
    <source>
        <strain evidence="2">M7</strain>
    </source>
</reference>
<comment type="caution">
    <text evidence="1">The sequence shown here is derived from an EMBL/GenBank/DDBJ whole genome shotgun (WGS) entry which is preliminary data.</text>
</comment>